<dbReference type="GO" id="GO:0051604">
    <property type="term" value="P:protein maturation"/>
    <property type="evidence" value="ECO:0007669"/>
    <property type="project" value="UniProtKB-UniRule"/>
</dbReference>
<keyword evidence="1" id="KW-0539">Nucleus</keyword>
<keyword evidence="1" id="KW-0234">DNA repair</keyword>
<keyword evidence="1" id="KW-0227">DNA damage</keyword>
<dbReference type="OrthoDB" id="248460at2759"/>
<evidence type="ECO:0000259" key="2">
    <source>
        <dbReference type="Pfam" id="PF14500"/>
    </source>
</evidence>
<dbReference type="AlphaFoldDB" id="A0A1X0NRK4"/>
<dbReference type="SUPFAM" id="SSF48371">
    <property type="entry name" value="ARM repeat"/>
    <property type="match status" value="1"/>
</dbReference>
<dbReference type="GeneID" id="39987476"/>
<dbReference type="InterPro" id="IPR016024">
    <property type="entry name" value="ARM-type_fold"/>
</dbReference>
<comment type="subcellular location">
    <subcellularLocation>
        <location evidence="1">Nucleus</location>
    </subcellularLocation>
</comment>
<dbReference type="VEuPathDB" id="TriTrypDB:TM35_000251050"/>
<organism evidence="3 4">
    <name type="scientific">Trypanosoma theileri</name>
    <dbReference type="NCBI Taxonomy" id="67003"/>
    <lineage>
        <taxon>Eukaryota</taxon>
        <taxon>Discoba</taxon>
        <taxon>Euglenozoa</taxon>
        <taxon>Kinetoplastea</taxon>
        <taxon>Metakinetoplastina</taxon>
        <taxon>Trypanosomatida</taxon>
        <taxon>Trypanosomatidae</taxon>
        <taxon>Trypanosoma</taxon>
    </lineage>
</organism>
<dbReference type="GO" id="GO:0097361">
    <property type="term" value="C:cytosolic [4Fe-4S] assembly targeting complex"/>
    <property type="evidence" value="ECO:0007669"/>
    <property type="project" value="UniProtKB-UniRule"/>
</dbReference>
<dbReference type="RefSeq" id="XP_028880875.1">
    <property type="nucleotide sequence ID" value="XM_029027696.1"/>
</dbReference>
<dbReference type="EMBL" id="NBCO01000025">
    <property type="protein sequence ID" value="ORC86809.1"/>
    <property type="molecule type" value="Genomic_DNA"/>
</dbReference>
<evidence type="ECO:0000256" key="1">
    <source>
        <dbReference type="RuleBase" id="RU367072"/>
    </source>
</evidence>
<dbReference type="InterPro" id="IPR039920">
    <property type="entry name" value="MMS19"/>
</dbReference>
<dbReference type="STRING" id="67003.A0A1X0NRK4"/>
<comment type="caution">
    <text evidence="3">The sequence shown here is derived from an EMBL/GenBank/DDBJ whole genome shotgun (WGS) entry which is preliminary data.</text>
</comment>
<dbReference type="InterPro" id="IPR029240">
    <property type="entry name" value="MMS19_N"/>
</dbReference>
<dbReference type="GO" id="GO:0006281">
    <property type="term" value="P:DNA repair"/>
    <property type="evidence" value="ECO:0007669"/>
    <property type="project" value="UniProtKB-UniRule"/>
</dbReference>
<proteinExistence type="inferred from homology"/>
<dbReference type="PANTHER" id="PTHR12891:SF0">
    <property type="entry name" value="MMS19 NUCLEOTIDE EXCISION REPAIR PROTEIN HOMOLOG"/>
    <property type="match status" value="1"/>
</dbReference>
<sequence length="952" mass="107232">MLEEEVKTWLERVMLSGPTTNNNSDDDETLRKLRKVPLLQLSCMMSTYLTDEKQVSNALSLLARTTVGRDNLTNEEAEVVLKFFEGKLSTIQTVEAAVESIALVVKDLSCKQPCSEKIFKLLSDGFLQNVRFQALPNKVRRHGYDVLMFMVSKETLPLFTTSFLRLLLDAIDEESEPELVMSAFELHYFVGTYTDKTVIDPILDDYFDSLSSYFPVVFSQPPGCKVTREDLRRRLTKCLTRPLYLDSCVLFILSRLSSPSSVVKQESIDIILEIFSPNSEHEMKYLNSHVVSVVNHIRNEIVKAVSIGCSDNDSLLKCYMNVLTYIGKRSHEMSSSFVLSWLEPITSGFLASLNSSRVICSAYATMFYHLASSDVICGTTLAHYFLPLLFLNVPQQDDSNSENIFLIISALLTGIFDLRKSDKVCEEDSLTVQTSVRKSLEASSLSLFELMKKLLNSFNKVESPTDFIKCEVISSLLNLEAWMHPWMPEELIKLSYKKLISLCLLGDEEISRKIANSISSIGRVEGNVLNDILLNNLDNVDFTPTGVFALFHGLMVSSVSTALVAIEHLLNFSRVSFTECLSESDKFSFCREALSVQKDISTEKLLHLLVLVIEKDSVASFELVCEILLRLPLPLHKENLLQMINGRRLSVLAIALLSCDSDIFDIEGFSEHWVVELLENGFKEKFSRLTMQGISAICARSPSIADIFLEKSKDLKPEVQLEVYAAITRGLLINGVIMKEKVELITDYLLTSIYNGIDGDNALTTTFFYPKYSKNRVSLLIPLILGAQKNINSVPLNLLKIIVSLIKNESFYSDFNWSIVIEFTQKIAQQESSEGLVAGVLDLLDCILSRIDSRDFFMKFLVTDSKIFPLVISGIRSSTLQKRCISLNLLSEVALFASRLSTTGNEDEFDCMKAVAKVKEEVLCVTQASLADDKRVVRRAAAQCRHQWYKIK</sequence>
<comment type="similarity">
    <text evidence="1">Belongs to the MET18/MMS19 family.</text>
</comment>
<evidence type="ECO:0000313" key="3">
    <source>
        <dbReference type="EMBL" id="ORC86809.1"/>
    </source>
</evidence>
<accession>A0A1X0NRK4</accession>
<dbReference type="Proteomes" id="UP000192257">
    <property type="component" value="Unassembled WGS sequence"/>
</dbReference>
<dbReference type="PANTHER" id="PTHR12891">
    <property type="entry name" value="DNA REPAIR/TRANSCRIPTION PROTEIN MET18/MMS19"/>
    <property type="match status" value="1"/>
</dbReference>
<gene>
    <name evidence="3" type="ORF">TM35_000251050</name>
</gene>
<evidence type="ECO:0000313" key="4">
    <source>
        <dbReference type="Proteomes" id="UP000192257"/>
    </source>
</evidence>
<name>A0A1X0NRK4_9TRYP</name>
<dbReference type="GO" id="GO:0016226">
    <property type="term" value="P:iron-sulfur cluster assembly"/>
    <property type="evidence" value="ECO:0007669"/>
    <property type="project" value="UniProtKB-UniRule"/>
</dbReference>
<protein>
    <recommendedName>
        <fullName evidence="1">MMS19 nucleotide excision repair protein</fullName>
    </recommendedName>
</protein>
<dbReference type="Pfam" id="PF14500">
    <property type="entry name" value="MMS19_N"/>
    <property type="match status" value="1"/>
</dbReference>
<dbReference type="GO" id="GO:0005634">
    <property type="term" value="C:nucleus"/>
    <property type="evidence" value="ECO:0007669"/>
    <property type="project" value="UniProtKB-SubCell"/>
</dbReference>
<keyword evidence="4" id="KW-1185">Reference proteome</keyword>
<feature type="domain" description="MMS19 N-terminal" evidence="2">
    <location>
        <begin position="45"/>
        <end position="302"/>
    </location>
</feature>
<reference evidence="3 4" key="1">
    <citation type="submission" date="2017-03" db="EMBL/GenBank/DDBJ databases">
        <title>An alternative strategy for trypanosome survival in the mammalian bloodstream revealed through genome and transcriptome analysis of the ubiquitous bovine parasite Trypanosoma (Megatrypanum) theileri.</title>
        <authorList>
            <person name="Kelly S."/>
            <person name="Ivens A."/>
            <person name="Mott A."/>
            <person name="O'Neill E."/>
            <person name="Emms D."/>
            <person name="Macleod O."/>
            <person name="Voorheis P."/>
            <person name="Matthews J."/>
            <person name="Matthews K."/>
            <person name="Carrington M."/>
        </authorList>
    </citation>
    <scope>NUCLEOTIDE SEQUENCE [LARGE SCALE GENOMIC DNA]</scope>
    <source>
        <strain evidence="3">Edinburgh</strain>
    </source>
</reference>
<comment type="function">
    <text evidence="1">Key component of the cytosolic iron-sulfur protein assembly (CIA) complex, a multiprotein complex that mediates the incorporation of iron-sulfur cluster into apoproteins specifically involved in DNA metabolism and genomic integrity. In the CIA complex, MMS19 acts as an adapter between early-acting CIA components and a subset of cellular target iron-sulfur proteins.</text>
</comment>